<feature type="transmembrane region" description="Helical" evidence="1">
    <location>
        <begin position="79"/>
        <end position="99"/>
    </location>
</feature>
<keyword evidence="3" id="KW-1185">Reference proteome</keyword>
<feature type="transmembrane region" description="Helical" evidence="1">
    <location>
        <begin position="243"/>
        <end position="266"/>
    </location>
</feature>
<evidence type="ECO:0000313" key="3">
    <source>
        <dbReference type="Proteomes" id="UP000465266"/>
    </source>
</evidence>
<feature type="transmembrane region" description="Helical" evidence="1">
    <location>
        <begin position="12"/>
        <end position="34"/>
    </location>
</feature>
<feature type="transmembrane region" description="Helical" evidence="1">
    <location>
        <begin position="217"/>
        <end position="236"/>
    </location>
</feature>
<feature type="transmembrane region" description="Helical" evidence="1">
    <location>
        <begin position="46"/>
        <end position="67"/>
    </location>
</feature>
<feature type="transmembrane region" description="Helical" evidence="1">
    <location>
        <begin position="278"/>
        <end position="302"/>
    </location>
</feature>
<feature type="transmembrane region" description="Helical" evidence="1">
    <location>
        <begin position="183"/>
        <end position="205"/>
    </location>
</feature>
<feature type="transmembrane region" description="Helical" evidence="1">
    <location>
        <begin position="136"/>
        <end position="154"/>
    </location>
</feature>
<keyword evidence="1" id="KW-1133">Transmembrane helix</keyword>
<keyword evidence="1" id="KW-0472">Membrane</keyword>
<evidence type="ECO:0000313" key="2">
    <source>
        <dbReference type="EMBL" id="GFF88597.1"/>
    </source>
</evidence>
<sequence length="346" mass="39041">MYTPGSTNERIFGGLMATQAIIILALELFILVEWQLWMHPKDVEVAPLYIVPVNAAIVWFACIYEFSLSLNAMHHKNNIQLFAICICNAFVVAFAAMQYPAMKSFCITMPIQRGPYGQPLVDTSRNIWPQIRGPQLAVPIVIGLCTLGIWWFAFRLHKQYAWAIYRCVQGDSHTRDRHLAYEVYVVFVKLSAFFIICFVLQYGLIHAHFVLGPEFGLTMSIPPALTFVMILGVCIVRKEHKPLMILVIVCHLAMIAYLLSRIAALYGNSHLARGATKYMMTAFEFSSLILTILSLACGIRCLNFGYGLKHILAGKAHPVRASYDFHTFSRYPIALDDVSHCQLSLA</sequence>
<dbReference type="EMBL" id="BLKG01000056">
    <property type="protein sequence ID" value="GFF88597.1"/>
    <property type="molecule type" value="Genomic_DNA"/>
</dbReference>
<proteinExistence type="predicted"/>
<name>A0ABQ1AV26_9EURO</name>
<evidence type="ECO:0000256" key="1">
    <source>
        <dbReference type="SAM" id="Phobius"/>
    </source>
</evidence>
<keyword evidence="1" id="KW-0812">Transmembrane</keyword>
<accession>A0ABQ1AV26</accession>
<dbReference type="InterPro" id="IPR040410">
    <property type="entry name" value="UPF0658_Golgi"/>
</dbReference>
<organism evidence="2 3">
    <name type="scientific">Aspergillus udagawae</name>
    <dbReference type="NCBI Taxonomy" id="91492"/>
    <lineage>
        <taxon>Eukaryota</taxon>
        <taxon>Fungi</taxon>
        <taxon>Dikarya</taxon>
        <taxon>Ascomycota</taxon>
        <taxon>Pezizomycotina</taxon>
        <taxon>Eurotiomycetes</taxon>
        <taxon>Eurotiomycetidae</taxon>
        <taxon>Eurotiales</taxon>
        <taxon>Aspergillaceae</taxon>
        <taxon>Aspergillus</taxon>
        <taxon>Aspergillus subgen. Fumigati</taxon>
    </lineage>
</organism>
<protein>
    <submittedName>
        <fullName evidence="2">UPF0658 Golgi apparatus membrane protein C23H3.04</fullName>
    </submittedName>
</protein>
<reference evidence="2 3" key="1">
    <citation type="submission" date="2020-01" db="EMBL/GenBank/DDBJ databases">
        <title>Draft genome sequence of Aspergillus udagawae IFM 53868.</title>
        <authorList>
            <person name="Takahashi H."/>
            <person name="Yaguchi T."/>
        </authorList>
    </citation>
    <scope>NUCLEOTIDE SEQUENCE [LARGE SCALE GENOMIC DNA]</scope>
    <source>
        <strain evidence="2 3">IFM 53868</strain>
    </source>
</reference>
<dbReference type="Proteomes" id="UP000465266">
    <property type="component" value="Unassembled WGS sequence"/>
</dbReference>
<dbReference type="PANTHER" id="PTHR34391:SF1">
    <property type="entry name" value="UPF0658 GOLGI APPARATUS MEMBRANE PROTEIN C1952.10C-RELATED"/>
    <property type="match status" value="1"/>
</dbReference>
<dbReference type="PANTHER" id="PTHR34391">
    <property type="entry name" value="UPF0658 GOLGI APPARATUS MEMBRANE PROTEIN C1952.10C-RELATED"/>
    <property type="match status" value="1"/>
</dbReference>
<comment type="caution">
    <text evidence="2">The sequence shown here is derived from an EMBL/GenBank/DDBJ whole genome shotgun (WGS) entry which is preliminary data.</text>
</comment>
<gene>
    <name evidence="2" type="ORF">IFM53868_05555</name>
</gene>